<reference evidence="3 4" key="1">
    <citation type="submission" date="2022-09" db="EMBL/GenBank/DDBJ databases">
        <authorList>
            <person name="Palmer J.M."/>
        </authorList>
    </citation>
    <scope>NUCLEOTIDE SEQUENCE [LARGE SCALE GENOMIC DNA]</scope>
    <source>
        <strain evidence="3 4">DSM 7382</strain>
    </source>
</reference>
<dbReference type="InterPro" id="IPR045338">
    <property type="entry name" value="DUF6535"/>
</dbReference>
<keyword evidence="1" id="KW-0472">Membrane</keyword>
<dbReference type="Pfam" id="PF20153">
    <property type="entry name" value="DUF6535"/>
    <property type="match status" value="1"/>
</dbReference>
<name>A0AAW0FFJ7_9APHY</name>
<feature type="transmembrane region" description="Helical" evidence="1">
    <location>
        <begin position="238"/>
        <end position="259"/>
    </location>
</feature>
<feature type="transmembrane region" description="Helical" evidence="1">
    <location>
        <begin position="279"/>
        <end position="299"/>
    </location>
</feature>
<evidence type="ECO:0000256" key="1">
    <source>
        <dbReference type="SAM" id="Phobius"/>
    </source>
</evidence>
<feature type="domain" description="DUF6535" evidence="2">
    <location>
        <begin position="53"/>
        <end position="232"/>
    </location>
</feature>
<keyword evidence="1" id="KW-0812">Transmembrane</keyword>
<sequence length="695" mass="78575">MYAMFVMPSSTLSSQLYLVNTMAEPQSSTSFSVAPHGLSNTLRVKIEPERTGWAKISDLVSDQDTQLVTRIQQDMDSLLVFAGLFSAVCSTFVAQTYTGLEEDPNDMSQQILMQISAQLASLSLSGGFVNSTIPAFSSTPFTPPSSIVWVNAIWSCSLVLSLLVSFTAILVKQWFQKYSIHTNISPRTHLRKRYFRYAGLVKWQVFTIIALCSLLLQVALLIFLIGLSKYLFGLHSSIGKLVTGIVAGWIAVIFIISLGPVWSVQCPYKSPISSCYRIFHLWLTLFVRCIVVIFQWIMAIRIRRPTGQFGFFMLTIDIPSVTPERVVMETMEAFDYREEPLLSKDVNSYDFMVLAQIYARGRFFTDDETVAACLQDLDIQAASMCMREHTPKSLIGPGLIQIPGLSRSGWRPVIIVHDVETAMAEIFLKMIRTEVHFASISSGDEKSLLSAFYGIIAILTTYTFYDNKRLWRQTFIHFVQLGESASICAIFSLYVSALLCREAVVDTYYSEKFADHIKASTGKGTEGHEDSTFLKNAIQTVRSLIRCFKRPTQNRSKSTMHPHVSNADTSHIDELSDDGAIILSSADFPDAAVRMIMKQKYGRIRSRPLMKKDIYILWLTFLTTISMASEEAIHEHSSDLRDIILDLTSQWRTDHERMDYRRVKHRNGLQSFLPLLIELLTNLLETTHAYGYALT</sequence>
<feature type="transmembrane region" description="Helical" evidence="1">
    <location>
        <begin position="203"/>
        <end position="226"/>
    </location>
</feature>
<proteinExistence type="predicted"/>
<accession>A0AAW0FFJ7</accession>
<feature type="transmembrane region" description="Helical" evidence="1">
    <location>
        <begin position="148"/>
        <end position="171"/>
    </location>
</feature>
<keyword evidence="4" id="KW-1185">Reference proteome</keyword>
<comment type="caution">
    <text evidence="3">The sequence shown here is derived from an EMBL/GenBank/DDBJ whole genome shotgun (WGS) entry which is preliminary data.</text>
</comment>
<protein>
    <recommendedName>
        <fullName evidence="2">DUF6535 domain-containing protein</fullName>
    </recommendedName>
</protein>
<dbReference type="Proteomes" id="UP001385951">
    <property type="component" value="Unassembled WGS sequence"/>
</dbReference>
<evidence type="ECO:0000313" key="3">
    <source>
        <dbReference type="EMBL" id="KAK7680355.1"/>
    </source>
</evidence>
<feature type="transmembrane region" description="Helical" evidence="1">
    <location>
        <begin position="78"/>
        <end position="97"/>
    </location>
</feature>
<dbReference type="EMBL" id="JASBNA010000050">
    <property type="protein sequence ID" value="KAK7680355.1"/>
    <property type="molecule type" value="Genomic_DNA"/>
</dbReference>
<dbReference type="AlphaFoldDB" id="A0AAW0FFJ7"/>
<keyword evidence="1" id="KW-1133">Transmembrane helix</keyword>
<evidence type="ECO:0000259" key="2">
    <source>
        <dbReference type="Pfam" id="PF20153"/>
    </source>
</evidence>
<organism evidence="3 4">
    <name type="scientific">Cerrena zonata</name>
    <dbReference type="NCBI Taxonomy" id="2478898"/>
    <lineage>
        <taxon>Eukaryota</taxon>
        <taxon>Fungi</taxon>
        <taxon>Dikarya</taxon>
        <taxon>Basidiomycota</taxon>
        <taxon>Agaricomycotina</taxon>
        <taxon>Agaricomycetes</taxon>
        <taxon>Polyporales</taxon>
        <taxon>Cerrenaceae</taxon>
        <taxon>Cerrena</taxon>
    </lineage>
</organism>
<gene>
    <name evidence="3" type="ORF">QCA50_016595</name>
</gene>
<evidence type="ECO:0000313" key="4">
    <source>
        <dbReference type="Proteomes" id="UP001385951"/>
    </source>
</evidence>